<name>A0AAV1JR60_9NEOP</name>
<evidence type="ECO:0000256" key="1">
    <source>
        <dbReference type="SAM" id="MobiDB-lite"/>
    </source>
</evidence>
<dbReference type="AlphaFoldDB" id="A0AAV1JR60"/>
<protein>
    <submittedName>
        <fullName evidence="2">Uncharacterized protein</fullName>
    </submittedName>
</protein>
<feature type="compositionally biased region" description="Polar residues" evidence="1">
    <location>
        <begin position="1"/>
        <end position="11"/>
    </location>
</feature>
<organism evidence="2 3">
    <name type="scientific">Leptosia nina</name>
    <dbReference type="NCBI Taxonomy" id="320188"/>
    <lineage>
        <taxon>Eukaryota</taxon>
        <taxon>Metazoa</taxon>
        <taxon>Ecdysozoa</taxon>
        <taxon>Arthropoda</taxon>
        <taxon>Hexapoda</taxon>
        <taxon>Insecta</taxon>
        <taxon>Pterygota</taxon>
        <taxon>Neoptera</taxon>
        <taxon>Endopterygota</taxon>
        <taxon>Lepidoptera</taxon>
        <taxon>Glossata</taxon>
        <taxon>Ditrysia</taxon>
        <taxon>Papilionoidea</taxon>
        <taxon>Pieridae</taxon>
        <taxon>Pierinae</taxon>
        <taxon>Leptosia</taxon>
    </lineage>
</organism>
<evidence type="ECO:0000313" key="2">
    <source>
        <dbReference type="EMBL" id="CAK1550882.1"/>
    </source>
</evidence>
<evidence type="ECO:0000313" key="3">
    <source>
        <dbReference type="Proteomes" id="UP001497472"/>
    </source>
</evidence>
<feature type="region of interest" description="Disordered" evidence="1">
    <location>
        <begin position="1"/>
        <end position="38"/>
    </location>
</feature>
<comment type="caution">
    <text evidence="2">The sequence shown here is derived from an EMBL/GenBank/DDBJ whole genome shotgun (WGS) entry which is preliminary data.</text>
</comment>
<dbReference type="EMBL" id="CAVLEF010000100">
    <property type="protein sequence ID" value="CAK1550882.1"/>
    <property type="molecule type" value="Genomic_DNA"/>
</dbReference>
<sequence>MDDEPQMNSGTGMKATRRHNSGQSLRRPRLMPAHDDGLQFPNCHSALPETTPDSTFEIISHPPSNLRELLYSLYVTGMRLVSNDSLHAVH</sequence>
<dbReference type="Proteomes" id="UP001497472">
    <property type="component" value="Unassembled WGS sequence"/>
</dbReference>
<reference evidence="2 3" key="1">
    <citation type="submission" date="2023-11" db="EMBL/GenBank/DDBJ databases">
        <authorList>
            <person name="Okamura Y."/>
        </authorList>
    </citation>
    <scope>NUCLEOTIDE SEQUENCE [LARGE SCALE GENOMIC DNA]</scope>
</reference>
<keyword evidence="3" id="KW-1185">Reference proteome</keyword>
<accession>A0AAV1JR60</accession>
<gene>
    <name evidence="2" type="ORF">LNINA_LOCUS10074</name>
</gene>
<proteinExistence type="predicted"/>